<dbReference type="AlphaFoldDB" id="A0A5F1Z856"/>
<gene>
    <name evidence="8" type="ORF">EHQ30_02780</name>
</gene>
<dbReference type="PANTHER" id="PTHR43081">
    <property type="entry name" value="ADENYLATE CYCLASE, TERMINAL-DIFFERENTIATION SPECIFIC-RELATED"/>
    <property type="match status" value="1"/>
</dbReference>
<keyword evidence="2" id="KW-1003">Cell membrane</keyword>
<dbReference type="SUPFAM" id="SSF55073">
    <property type="entry name" value="Nucleotide cyclase"/>
    <property type="match status" value="1"/>
</dbReference>
<keyword evidence="3" id="KW-0472">Membrane</keyword>
<evidence type="ECO:0000256" key="1">
    <source>
        <dbReference type="ARBA" id="ARBA00004651"/>
    </source>
</evidence>
<evidence type="ECO:0000259" key="7">
    <source>
        <dbReference type="PROSITE" id="PS51085"/>
    </source>
</evidence>
<dbReference type="GO" id="GO:0006171">
    <property type="term" value="P:cAMP biosynthetic process"/>
    <property type="evidence" value="ECO:0007669"/>
    <property type="project" value="TreeGrafter"/>
</dbReference>
<feature type="domain" description="2Fe-2S ferredoxin-type" evidence="7">
    <location>
        <begin position="2"/>
        <end position="98"/>
    </location>
</feature>
<dbReference type="Pfam" id="PF00211">
    <property type="entry name" value="Guanylate_cyc"/>
    <property type="match status" value="1"/>
</dbReference>
<dbReference type="InterPro" id="IPR009050">
    <property type="entry name" value="Globin-like_sf"/>
</dbReference>
<dbReference type="Gene3D" id="3.10.20.30">
    <property type="match status" value="1"/>
</dbReference>
<accession>A0A5F1Z856</accession>
<dbReference type="SMART" id="SM00044">
    <property type="entry name" value="CYCc"/>
    <property type="match status" value="1"/>
</dbReference>
<dbReference type="RefSeq" id="WP_135676582.1">
    <property type="nucleotide sequence ID" value="NZ_RQFP01000001.1"/>
</dbReference>
<dbReference type="Gene3D" id="3.30.70.1230">
    <property type="entry name" value="Nucleotide cyclase"/>
    <property type="match status" value="1"/>
</dbReference>
<dbReference type="EMBL" id="RQFP01000001">
    <property type="protein sequence ID" value="TGK95579.1"/>
    <property type="molecule type" value="Genomic_DNA"/>
</dbReference>
<protein>
    <submittedName>
        <fullName evidence="8">Guanylate cyclase</fullName>
    </submittedName>
</protein>
<keyword evidence="4" id="KW-0349">Heme</keyword>
<dbReference type="GO" id="GO:0051536">
    <property type="term" value="F:iron-sulfur cluster binding"/>
    <property type="evidence" value="ECO:0007669"/>
    <property type="project" value="InterPro"/>
</dbReference>
<dbReference type="GO" id="GO:0005344">
    <property type="term" value="F:oxygen carrier activity"/>
    <property type="evidence" value="ECO:0007669"/>
    <property type="project" value="UniProtKB-KW"/>
</dbReference>
<dbReference type="PANTHER" id="PTHR43081:SF17">
    <property type="entry name" value="BLL5647 PROTEIN"/>
    <property type="match status" value="1"/>
</dbReference>
<dbReference type="InterPro" id="IPR012675">
    <property type="entry name" value="Beta-grasp_dom_sf"/>
</dbReference>
<dbReference type="InterPro" id="IPR001041">
    <property type="entry name" value="2Fe-2S_ferredoxin-type"/>
</dbReference>
<dbReference type="CDD" id="cd07302">
    <property type="entry name" value="CHD"/>
    <property type="match status" value="1"/>
</dbReference>
<evidence type="ECO:0000256" key="2">
    <source>
        <dbReference type="ARBA" id="ARBA00022475"/>
    </source>
</evidence>
<keyword evidence="4" id="KW-0561">Oxygen transport</keyword>
<keyword evidence="4" id="KW-0479">Metal-binding</keyword>
<dbReference type="Gene3D" id="1.10.490.10">
    <property type="entry name" value="Globins"/>
    <property type="match status" value="1"/>
</dbReference>
<comment type="caution">
    <text evidence="8">The sequence shown here is derived from an EMBL/GenBank/DDBJ whole genome shotgun (WGS) entry which is preliminary data.</text>
</comment>
<keyword evidence="4" id="KW-0813">Transport</keyword>
<feature type="domain" description="Globin" evidence="5">
    <location>
        <begin position="302"/>
        <end position="438"/>
    </location>
</feature>
<evidence type="ECO:0000313" key="9">
    <source>
        <dbReference type="Proteomes" id="UP000297891"/>
    </source>
</evidence>
<dbReference type="SUPFAM" id="SSF46458">
    <property type="entry name" value="Globin-like"/>
    <property type="match status" value="1"/>
</dbReference>
<dbReference type="PROSITE" id="PS01033">
    <property type="entry name" value="GLOBIN"/>
    <property type="match status" value="1"/>
</dbReference>
<dbReference type="PROSITE" id="PS50125">
    <property type="entry name" value="GUANYLATE_CYCLASE_2"/>
    <property type="match status" value="1"/>
</dbReference>
<dbReference type="SUPFAM" id="SSF54292">
    <property type="entry name" value="2Fe-2S ferredoxin-like"/>
    <property type="match status" value="1"/>
</dbReference>
<organism evidence="8 9">
    <name type="scientific">Leptospira brenneri</name>
    <dbReference type="NCBI Taxonomy" id="2023182"/>
    <lineage>
        <taxon>Bacteria</taxon>
        <taxon>Pseudomonadati</taxon>
        <taxon>Spirochaetota</taxon>
        <taxon>Spirochaetia</taxon>
        <taxon>Leptospirales</taxon>
        <taxon>Leptospiraceae</taxon>
        <taxon>Leptospira</taxon>
    </lineage>
</organism>
<feature type="domain" description="Guanylate cyclase" evidence="6">
    <location>
        <begin position="121"/>
        <end position="254"/>
    </location>
</feature>
<dbReference type="InterPro" id="IPR000971">
    <property type="entry name" value="Globin"/>
</dbReference>
<dbReference type="GO" id="GO:0035556">
    <property type="term" value="P:intracellular signal transduction"/>
    <property type="evidence" value="ECO:0007669"/>
    <property type="project" value="InterPro"/>
</dbReference>
<dbReference type="InterPro" id="IPR001054">
    <property type="entry name" value="A/G_cyclase"/>
</dbReference>
<reference evidence="8" key="1">
    <citation type="journal article" date="2019" name="PLoS Negl. Trop. Dis.">
        <title>Revisiting the worldwide diversity of Leptospira species in the environment.</title>
        <authorList>
            <person name="Vincent A.T."/>
            <person name="Schiettekatte O."/>
            <person name="Bourhy P."/>
            <person name="Veyrier F.J."/>
            <person name="Picardeau M."/>
        </authorList>
    </citation>
    <scope>NUCLEOTIDE SEQUENCE [LARGE SCALE GENOMIC DNA]</scope>
    <source>
        <strain evidence="8">201800277</strain>
    </source>
</reference>
<keyword evidence="9" id="KW-1185">Reference proteome</keyword>
<evidence type="ECO:0000259" key="5">
    <source>
        <dbReference type="PROSITE" id="PS01033"/>
    </source>
</evidence>
<dbReference type="GO" id="GO:0005886">
    <property type="term" value="C:plasma membrane"/>
    <property type="evidence" value="ECO:0007669"/>
    <property type="project" value="UniProtKB-SubCell"/>
</dbReference>
<comment type="similarity">
    <text evidence="4">Belongs to the globin family.</text>
</comment>
<dbReference type="GO" id="GO:0004016">
    <property type="term" value="F:adenylate cyclase activity"/>
    <property type="evidence" value="ECO:0007669"/>
    <property type="project" value="UniProtKB-ARBA"/>
</dbReference>
<comment type="subcellular location">
    <subcellularLocation>
        <location evidence="1">Cell membrane</location>
        <topology evidence="1">Multi-pass membrane protein</topology>
    </subcellularLocation>
</comment>
<dbReference type="Pfam" id="PF00042">
    <property type="entry name" value="Globin"/>
    <property type="match status" value="1"/>
</dbReference>
<keyword evidence="4" id="KW-0408">Iron</keyword>
<proteinExistence type="inferred from homology"/>
<evidence type="ECO:0000256" key="4">
    <source>
        <dbReference type="RuleBase" id="RU000356"/>
    </source>
</evidence>
<dbReference type="Pfam" id="PF00111">
    <property type="entry name" value="Fer2"/>
    <property type="match status" value="1"/>
</dbReference>
<dbReference type="OrthoDB" id="9810588at2"/>
<dbReference type="InterPro" id="IPR036010">
    <property type="entry name" value="2Fe-2S_ferredoxin-like_sf"/>
</dbReference>
<dbReference type="GO" id="GO:0019825">
    <property type="term" value="F:oxygen binding"/>
    <property type="evidence" value="ECO:0007669"/>
    <property type="project" value="InterPro"/>
</dbReference>
<evidence type="ECO:0000256" key="3">
    <source>
        <dbReference type="ARBA" id="ARBA00023136"/>
    </source>
</evidence>
<sequence length="440" mass="50840">MNQITFTNQESTTVTAKQNGETILETALQSSYPIFHECGGKARCTTCRIQIIKGLSNVSERNEREKLLARRKGWDETIRLACQTEVYGDIHVRKIIESKEEIFQILNEPKQSIPSEEIWLVVLFIDLKGFTEFSEKNYPHDIVHVLNRFFTMATEIILNNGGQIDKYIGDSVMAYYNPVSSDKDEMVINALRSCFRIQDKMMEFNEFLQDRFQHTFNIRMGIHSGKVVMGEVGHPISRQVTIFGDTVNVASRIESLNKVTGTNLLISKSSIASFQEKLKIKKRVKAKLRGKKISTVLYEVDGFEKDDFCYSLQKSFDVILRNSSPFYTRFYQKLLERRPDFKNLFSNTNFDQQGEKLVSMIQYAIDRLAILQKIKTELINLGKRHVSYGVREEDYQDTGMVLLETLEESLGDEWTQNLKENWQLAITEVASLMIQGHKEI</sequence>
<dbReference type="GO" id="GO:0020037">
    <property type="term" value="F:heme binding"/>
    <property type="evidence" value="ECO:0007669"/>
    <property type="project" value="InterPro"/>
</dbReference>
<dbReference type="InterPro" id="IPR012292">
    <property type="entry name" value="Globin/Proto"/>
</dbReference>
<dbReference type="Proteomes" id="UP000297891">
    <property type="component" value="Unassembled WGS sequence"/>
</dbReference>
<name>A0A5F1Z856_9LEPT</name>
<dbReference type="PROSITE" id="PS51085">
    <property type="entry name" value="2FE2S_FER_2"/>
    <property type="match status" value="1"/>
</dbReference>
<dbReference type="CDD" id="cd00207">
    <property type="entry name" value="fer2"/>
    <property type="match status" value="1"/>
</dbReference>
<evidence type="ECO:0000313" key="8">
    <source>
        <dbReference type="EMBL" id="TGK95579.1"/>
    </source>
</evidence>
<dbReference type="InterPro" id="IPR050697">
    <property type="entry name" value="Adenylyl/Guanylyl_Cyclase_3/4"/>
</dbReference>
<evidence type="ECO:0000259" key="6">
    <source>
        <dbReference type="PROSITE" id="PS50125"/>
    </source>
</evidence>
<dbReference type="InterPro" id="IPR029787">
    <property type="entry name" value="Nucleotide_cyclase"/>
</dbReference>